<evidence type="ECO:0000256" key="1">
    <source>
        <dbReference type="ARBA" id="ARBA00022491"/>
    </source>
</evidence>
<dbReference type="Pfam" id="PF00392">
    <property type="entry name" value="GntR"/>
    <property type="match status" value="1"/>
</dbReference>
<dbReference type="Proteomes" id="UP000195859">
    <property type="component" value="Unassembled WGS sequence"/>
</dbReference>
<dbReference type="CDD" id="cd06267">
    <property type="entry name" value="PBP1_LacI_sugar_binding-like"/>
    <property type="match status" value="1"/>
</dbReference>
<dbReference type="InterPro" id="IPR046335">
    <property type="entry name" value="LacI/GalR-like_sensor"/>
</dbReference>
<keyword evidence="1" id="KW-0678">Repressor</keyword>
<dbReference type="Gene3D" id="1.10.10.10">
    <property type="entry name" value="Winged helix-like DNA-binding domain superfamily/Winged helix DNA-binding domain"/>
    <property type="match status" value="1"/>
</dbReference>
<evidence type="ECO:0000256" key="4">
    <source>
        <dbReference type="ARBA" id="ARBA00023163"/>
    </source>
</evidence>
<dbReference type="GO" id="GO:0003700">
    <property type="term" value="F:DNA-binding transcription factor activity"/>
    <property type="evidence" value="ECO:0007669"/>
    <property type="project" value="InterPro"/>
</dbReference>
<feature type="domain" description="HTH gntR-type" evidence="5">
    <location>
        <begin position="1"/>
        <end position="68"/>
    </location>
</feature>
<dbReference type="InterPro" id="IPR036390">
    <property type="entry name" value="WH_DNA-bd_sf"/>
</dbReference>
<dbReference type="InterPro" id="IPR000524">
    <property type="entry name" value="Tscrpt_reg_HTH_GntR"/>
</dbReference>
<keyword evidence="9" id="KW-1185">Reference proteome</keyword>
<organism evidence="7 8">
    <name type="scientific">Lactobacillus gallinarum</name>
    <dbReference type="NCBI Taxonomy" id="52242"/>
    <lineage>
        <taxon>Bacteria</taxon>
        <taxon>Bacillati</taxon>
        <taxon>Bacillota</taxon>
        <taxon>Bacilli</taxon>
        <taxon>Lactobacillales</taxon>
        <taxon>Lactobacillaceae</taxon>
        <taxon>Lactobacillus</taxon>
    </lineage>
</organism>
<dbReference type="Gene3D" id="3.40.50.2300">
    <property type="match status" value="2"/>
</dbReference>
<dbReference type="CDD" id="cd07377">
    <property type="entry name" value="WHTH_GntR"/>
    <property type="match status" value="1"/>
</dbReference>
<reference evidence="7" key="2">
    <citation type="journal article" date="2018" name="BMC Genomics">
        <title>Whole genome sequencing and function prediction of 133 gut anaerobes isolated from chicken caecum in pure cultures.</title>
        <authorList>
            <person name="Medvecky M."/>
            <person name="Cejkova D."/>
            <person name="Polansky O."/>
            <person name="Karasova D."/>
            <person name="Kubasova T."/>
            <person name="Cizek A."/>
            <person name="Rychlik I."/>
        </authorList>
    </citation>
    <scope>NUCLEOTIDE SEQUENCE</scope>
    <source>
        <strain evidence="7">An101</strain>
        <strain evidence="6">An115</strain>
    </source>
</reference>
<keyword evidence="4" id="KW-0804">Transcription</keyword>
<reference evidence="8 9" key="1">
    <citation type="submission" date="2017-04" db="EMBL/GenBank/DDBJ databases">
        <title>Function of individual gut microbiota members based on whole genome sequencing of pure cultures obtained from chicken caecum.</title>
        <authorList>
            <person name="Medvecky M."/>
            <person name="Cejkova D."/>
            <person name="Polansky O."/>
            <person name="Karasova D."/>
            <person name="Kubasova T."/>
            <person name="Cizek A."/>
            <person name="Rychlik I."/>
        </authorList>
    </citation>
    <scope>NUCLEOTIDE SEQUENCE [LARGE SCALE GENOMIC DNA]</scope>
    <source>
        <strain evidence="8">An101</strain>
        <strain evidence="9">An115</strain>
    </source>
</reference>
<dbReference type="RefSeq" id="WP_087176110.1">
    <property type="nucleotide sequence ID" value="NZ_NFLS01000006.1"/>
</dbReference>
<comment type="caution">
    <text evidence="7">The sequence shown here is derived from an EMBL/GenBank/DDBJ whole genome shotgun (WGS) entry which is preliminary data.</text>
</comment>
<dbReference type="EMBL" id="NFLS01000006">
    <property type="protein sequence ID" value="OUQ56895.1"/>
    <property type="molecule type" value="Genomic_DNA"/>
</dbReference>
<dbReference type="SUPFAM" id="SSF46785">
    <property type="entry name" value="Winged helix' DNA-binding domain"/>
    <property type="match status" value="1"/>
</dbReference>
<dbReference type="SMART" id="SM00345">
    <property type="entry name" value="HTH_GNTR"/>
    <property type="match status" value="1"/>
</dbReference>
<accession>A0A1Y4UIX5</accession>
<dbReference type="PANTHER" id="PTHR30146">
    <property type="entry name" value="LACI-RELATED TRANSCRIPTIONAL REPRESSOR"/>
    <property type="match status" value="1"/>
</dbReference>
<dbReference type="PROSITE" id="PS50949">
    <property type="entry name" value="HTH_GNTR"/>
    <property type="match status" value="1"/>
</dbReference>
<dbReference type="PRINTS" id="PR00035">
    <property type="entry name" value="HTHGNTR"/>
</dbReference>
<dbReference type="AlphaFoldDB" id="A0A1Y4UIX5"/>
<dbReference type="PANTHER" id="PTHR30146:SF95">
    <property type="entry name" value="RIBOSE OPERON REPRESSOR"/>
    <property type="match status" value="1"/>
</dbReference>
<dbReference type="EMBL" id="NFLZ01000011">
    <property type="protein sequence ID" value="OUQ76193.1"/>
    <property type="molecule type" value="Genomic_DNA"/>
</dbReference>
<evidence type="ECO:0000313" key="9">
    <source>
        <dbReference type="Proteomes" id="UP000196293"/>
    </source>
</evidence>
<evidence type="ECO:0000256" key="2">
    <source>
        <dbReference type="ARBA" id="ARBA00023015"/>
    </source>
</evidence>
<keyword evidence="3" id="KW-0238">DNA-binding</keyword>
<proteinExistence type="predicted"/>
<evidence type="ECO:0000313" key="6">
    <source>
        <dbReference type="EMBL" id="OUQ56895.1"/>
    </source>
</evidence>
<dbReference type="Pfam" id="PF13377">
    <property type="entry name" value="Peripla_BP_3"/>
    <property type="match status" value="1"/>
</dbReference>
<evidence type="ECO:0000313" key="8">
    <source>
        <dbReference type="Proteomes" id="UP000195859"/>
    </source>
</evidence>
<keyword evidence="2" id="KW-0805">Transcription regulation</keyword>
<dbReference type="InterPro" id="IPR028082">
    <property type="entry name" value="Peripla_BP_I"/>
</dbReference>
<dbReference type="Proteomes" id="UP000196293">
    <property type="component" value="Unassembled WGS sequence"/>
</dbReference>
<gene>
    <name evidence="7" type="ORF">B5E44_05585</name>
    <name evidence="6" type="ORF">B5E59_03915</name>
</gene>
<dbReference type="InterPro" id="IPR036388">
    <property type="entry name" value="WH-like_DNA-bd_sf"/>
</dbReference>
<evidence type="ECO:0000313" key="7">
    <source>
        <dbReference type="EMBL" id="OUQ76193.1"/>
    </source>
</evidence>
<evidence type="ECO:0000256" key="3">
    <source>
        <dbReference type="ARBA" id="ARBA00023125"/>
    </source>
</evidence>
<dbReference type="SUPFAM" id="SSF53822">
    <property type="entry name" value="Periplasmic binding protein-like I"/>
    <property type="match status" value="1"/>
</dbReference>
<protein>
    <submittedName>
        <fullName evidence="7">GntR family transcriptional regulator</fullName>
    </submittedName>
</protein>
<evidence type="ECO:0000259" key="5">
    <source>
        <dbReference type="PROSITE" id="PS50949"/>
    </source>
</evidence>
<dbReference type="GO" id="GO:0000976">
    <property type="term" value="F:transcription cis-regulatory region binding"/>
    <property type="evidence" value="ECO:0007669"/>
    <property type="project" value="TreeGrafter"/>
</dbReference>
<sequence>MKYIKIYNDLKKAILRREVAPHSPVPSEKALTIKYHVSRITAKRALNELEQAGLIERIQGKGSFVKEHGRLKSHQILLVLPFSGNNDLGNYVAGIQQVLKDTTWNLLSMTNNEFLNLNLAQIGKNYAGIIYYPQNLSLEIPHLLELYLHQIPIILLDQTISNSLIPSVISDNVGGGYLACQHLIEQHYQKIAFYSTSHFELDFSGSVAERFLGYVKALRKNEQFSFHSLDSFQIIKNEKKLVAWIKEKKIDSIIAENDVTAFRLLSLFQEKEIKVPEQVGLIGFDNLPITRFAHPQLSSIGQDFIRLGTEAINLLLQQINNPQLIFNKQVTVPVQLIKRASTCGGK</sequence>
<name>A0A1Y4UIX5_9LACO</name>